<dbReference type="Pfam" id="PF09423">
    <property type="entry name" value="PhoD"/>
    <property type="match status" value="1"/>
</dbReference>
<dbReference type="Gene3D" id="3.60.21.70">
    <property type="entry name" value="PhoD-like phosphatase"/>
    <property type="match status" value="1"/>
</dbReference>
<name>A0A838YH27_9GAMM</name>
<accession>A0A838YH27</accession>
<proteinExistence type="predicted"/>
<sequence length="344" mass="39985">MNKLYTYCIAFNLIIFSNLAFAENYKIGFGSCLDQDLPQPIWKTVLQDNVDSFIFLGDNVYGDSTDGLLNKMKGAYEAQKEMLPNWLKDTQLFYIWDDHDFGVNDGGQEYPLKRKAQSLYLNFWETPENDDRHKRDGVYFSSIIDSDNIKIKIIGLDTRFFRSTTLDRANNYEVVDQSISPTMLGQEQWSWFETEIKDDVDLLIILSSVQVLPRSHQFEKWNLFPEERSKLLSLLSNIKTQKIILSGDRHRAGIYEGNGLIEITSSSLNKPIADKWYEKAFLNIMPKSIRKKLIDPKERDEFQIDELISEVNYGLMTIDSKNRTVHIEIKDISGKPIQSYLEEI</sequence>
<evidence type="ECO:0000259" key="2">
    <source>
        <dbReference type="Pfam" id="PF09423"/>
    </source>
</evidence>
<reference evidence="3 4" key="1">
    <citation type="submission" date="2020-06" db="EMBL/GenBank/DDBJ databases">
        <title>Dysbiosis in marine aquaculture revealed through microbiome analysis: reverse ecology for environmental sustainability.</title>
        <authorList>
            <person name="Haro-Moreno J.M."/>
            <person name="Coutinho F.H."/>
            <person name="Zaragoza-Solas A."/>
            <person name="Picazo A."/>
            <person name="Almagro-Moreno S."/>
            <person name="Lopez-Perez M."/>
        </authorList>
    </citation>
    <scope>NUCLEOTIDE SEQUENCE [LARGE SCALE GENOMIC DNA]</scope>
    <source>
        <strain evidence="3">MCMED-G42</strain>
    </source>
</reference>
<dbReference type="SUPFAM" id="SSF56300">
    <property type="entry name" value="Metallo-dependent phosphatases"/>
    <property type="match status" value="1"/>
</dbReference>
<comment type="caution">
    <text evidence="3">The sequence shown here is derived from an EMBL/GenBank/DDBJ whole genome shotgun (WGS) entry which is preliminary data.</text>
</comment>
<organism evidence="3 4">
    <name type="scientific">SAR86 cluster bacterium</name>
    <dbReference type="NCBI Taxonomy" id="2030880"/>
    <lineage>
        <taxon>Bacteria</taxon>
        <taxon>Pseudomonadati</taxon>
        <taxon>Pseudomonadota</taxon>
        <taxon>Gammaproteobacteria</taxon>
        <taxon>SAR86 cluster</taxon>
    </lineage>
</organism>
<feature type="domain" description="PhoD-like phosphatase metallophosphatase" evidence="2">
    <location>
        <begin position="42"/>
        <end position="255"/>
    </location>
</feature>
<dbReference type="InterPro" id="IPR018946">
    <property type="entry name" value="PhoD-like_MPP"/>
</dbReference>
<dbReference type="InterPro" id="IPR038607">
    <property type="entry name" value="PhoD-like_sf"/>
</dbReference>
<feature type="chain" id="PRO_5032427633" evidence="1">
    <location>
        <begin position="23"/>
        <end position="344"/>
    </location>
</feature>
<evidence type="ECO:0000313" key="3">
    <source>
        <dbReference type="EMBL" id="MBA4724217.1"/>
    </source>
</evidence>
<keyword evidence="1" id="KW-0732">Signal</keyword>
<protein>
    <submittedName>
        <fullName evidence="3">Alkaline phosphatase family protein</fullName>
    </submittedName>
</protein>
<feature type="signal peptide" evidence="1">
    <location>
        <begin position="1"/>
        <end position="22"/>
    </location>
</feature>
<dbReference type="EMBL" id="JACETM010000031">
    <property type="protein sequence ID" value="MBA4724217.1"/>
    <property type="molecule type" value="Genomic_DNA"/>
</dbReference>
<dbReference type="PANTHER" id="PTHR33987:SF1">
    <property type="entry name" value="CALCINEURIN-LIKE METALLO-PHOSPHOESTERASE SUPERFAMILY PROTEIN"/>
    <property type="match status" value="1"/>
</dbReference>
<evidence type="ECO:0000313" key="4">
    <source>
        <dbReference type="Proteomes" id="UP000585327"/>
    </source>
</evidence>
<dbReference type="CDD" id="cd07389">
    <property type="entry name" value="MPP_PhoD"/>
    <property type="match status" value="1"/>
</dbReference>
<dbReference type="InterPro" id="IPR029052">
    <property type="entry name" value="Metallo-depent_PP-like"/>
</dbReference>
<dbReference type="AlphaFoldDB" id="A0A838YH27"/>
<gene>
    <name evidence="3" type="ORF">H2021_03260</name>
</gene>
<evidence type="ECO:0000256" key="1">
    <source>
        <dbReference type="SAM" id="SignalP"/>
    </source>
</evidence>
<dbReference type="Proteomes" id="UP000585327">
    <property type="component" value="Unassembled WGS sequence"/>
</dbReference>
<dbReference type="PANTHER" id="PTHR33987">
    <property type="entry name" value="CALCINEURIN-LIKE METALLO-PHOSPHOESTERASE SUPERFAMILY PROTEIN"/>
    <property type="match status" value="1"/>
</dbReference>